<evidence type="ECO:0000256" key="1">
    <source>
        <dbReference type="ARBA" id="ARBA00022741"/>
    </source>
</evidence>
<dbReference type="HOGENOM" id="CLU_017814_2_0_1"/>
<evidence type="ECO:0000313" key="5">
    <source>
        <dbReference type="Proteomes" id="UP000008021"/>
    </source>
</evidence>
<dbReference type="InterPro" id="IPR006204">
    <property type="entry name" value="GHMP_kinase_N_dom"/>
</dbReference>
<dbReference type="InterPro" id="IPR036554">
    <property type="entry name" value="GHMP_kinase_C_sf"/>
</dbReference>
<evidence type="ECO:0000259" key="3">
    <source>
        <dbReference type="Pfam" id="PF00288"/>
    </source>
</evidence>
<dbReference type="GO" id="GO:0006012">
    <property type="term" value="P:galactose metabolic process"/>
    <property type="evidence" value="ECO:0007669"/>
    <property type="project" value="InterPro"/>
</dbReference>
<keyword evidence="1" id="KW-0547">Nucleotide-binding</keyword>
<dbReference type="Proteomes" id="UP000008021">
    <property type="component" value="Chromosome 6"/>
</dbReference>
<dbReference type="GO" id="GO:0005524">
    <property type="term" value="F:ATP binding"/>
    <property type="evidence" value="ECO:0007669"/>
    <property type="project" value="UniProtKB-KW"/>
</dbReference>
<sequence>MDVDKPISYEKAREFFCRNPSQKWAAYVAGTILVLMTELDVKFTDSMSILVSSDVPEGKGVSSSASVEVATMAAIAAAYGLNIAPRDLALLCQKVENHVVGAPCGVMDQMTSACGEANKLLAMVCQPAEVKELVAIPNHMRFWGLDSGIRHSVGGGDYGSVRVGTYMGRKMIKCAASDLASESSVSDAPVQSNDYKQNAIELLKSEASLEYLCNIPPHRYEAIYAKDIPEVITGDAFLKKYGDHDDTVTAIDPKRSYNVKAPTRHPIYENFRVETFKALLEAANTDEQLSALGELMYQHRNMSKGESPSLFGAKITGGGSGGSVCVMGKNCLKSSEEIIEIQRRYKAATGYLPILFDGSSPGAAKFGYLKIRRRPSPSLKPKPQL</sequence>
<dbReference type="GO" id="GO:0009702">
    <property type="term" value="F:L-arabinokinase activity"/>
    <property type="evidence" value="ECO:0007669"/>
    <property type="project" value="TreeGrafter"/>
</dbReference>
<dbReference type="PIRSF" id="PIRSF000530">
    <property type="entry name" value="Galactokinase"/>
    <property type="match status" value="1"/>
</dbReference>
<keyword evidence="2" id="KW-0067">ATP-binding</keyword>
<evidence type="ECO:0000256" key="2">
    <source>
        <dbReference type="ARBA" id="ARBA00022840"/>
    </source>
</evidence>
<dbReference type="AlphaFoldDB" id="A0A0E0E606"/>
<dbReference type="GO" id="GO:0005829">
    <property type="term" value="C:cytosol"/>
    <property type="evidence" value="ECO:0007669"/>
    <property type="project" value="TreeGrafter"/>
</dbReference>
<reference evidence="4" key="2">
    <citation type="submission" date="2018-05" db="EMBL/GenBank/DDBJ databases">
        <title>OmerRS3 (Oryza meridionalis Reference Sequence Version 3).</title>
        <authorList>
            <person name="Zhang J."/>
            <person name="Kudrna D."/>
            <person name="Lee S."/>
            <person name="Talag J."/>
            <person name="Welchert J."/>
            <person name="Wing R.A."/>
        </authorList>
    </citation>
    <scope>NUCLEOTIDE SEQUENCE [LARGE SCALE GENOMIC DNA]</scope>
    <source>
        <strain evidence="4">cv. OR44</strain>
    </source>
</reference>
<dbReference type="PANTHER" id="PTHR10457">
    <property type="entry name" value="MEVALONATE KINASE/GALACTOKINASE"/>
    <property type="match status" value="1"/>
</dbReference>
<dbReference type="PRINTS" id="PR00473">
    <property type="entry name" value="GALCTOKINASE"/>
</dbReference>
<organism evidence="4">
    <name type="scientific">Oryza meridionalis</name>
    <dbReference type="NCBI Taxonomy" id="40149"/>
    <lineage>
        <taxon>Eukaryota</taxon>
        <taxon>Viridiplantae</taxon>
        <taxon>Streptophyta</taxon>
        <taxon>Embryophyta</taxon>
        <taxon>Tracheophyta</taxon>
        <taxon>Spermatophyta</taxon>
        <taxon>Magnoliopsida</taxon>
        <taxon>Liliopsida</taxon>
        <taxon>Poales</taxon>
        <taxon>Poaceae</taxon>
        <taxon>BOP clade</taxon>
        <taxon>Oryzoideae</taxon>
        <taxon>Oryzeae</taxon>
        <taxon>Oryzinae</taxon>
        <taxon>Oryza</taxon>
    </lineage>
</organism>
<proteinExistence type="predicted"/>
<dbReference type="Gene3D" id="3.30.230.10">
    <property type="match status" value="1"/>
</dbReference>
<dbReference type="InterPro" id="IPR006206">
    <property type="entry name" value="Mevalonate/galactokinase"/>
</dbReference>
<dbReference type="PRINTS" id="PR00959">
    <property type="entry name" value="MEVGALKINASE"/>
</dbReference>
<dbReference type="Pfam" id="PF00288">
    <property type="entry name" value="GHMP_kinases_N"/>
    <property type="match status" value="1"/>
</dbReference>
<name>A0A0E0E606_9ORYZ</name>
<dbReference type="EnsemblPlants" id="OMERI06G26650.2">
    <property type="protein sequence ID" value="OMERI06G26650.2"/>
    <property type="gene ID" value="OMERI06G26650"/>
</dbReference>
<dbReference type="InterPro" id="IPR000705">
    <property type="entry name" value="Galactokinase"/>
</dbReference>
<dbReference type="SUPFAM" id="SSF54211">
    <property type="entry name" value="Ribosomal protein S5 domain 2-like"/>
    <property type="match status" value="1"/>
</dbReference>
<dbReference type="InterPro" id="IPR014721">
    <property type="entry name" value="Ribsml_uS5_D2-typ_fold_subgr"/>
</dbReference>
<dbReference type="GO" id="GO:0004335">
    <property type="term" value="F:galactokinase activity"/>
    <property type="evidence" value="ECO:0007669"/>
    <property type="project" value="InterPro"/>
</dbReference>
<reference evidence="4" key="1">
    <citation type="submission" date="2015-04" db="UniProtKB">
        <authorList>
            <consortium name="EnsemblPlants"/>
        </authorList>
    </citation>
    <scope>IDENTIFICATION</scope>
</reference>
<evidence type="ECO:0000313" key="4">
    <source>
        <dbReference type="EnsemblPlants" id="OMERI06G26650.2"/>
    </source>
</evidence>
<dbReference type="PANTHER" id="PTHR10457:SF12">
    <property type="entry name" value="OS06G0702500 PROTEIN"/>
    <property type="match status" value="1"/>
</dbReference>
<feature type="domain" description="GHMP kinase N-terminal" evidence="3">
    <location>
        <begin position="27"/>
        <end position="115"/>
    </location>
</feature>
<dbReference type="SUPFAM" id="SSF55060">
    <property type="entry name" value="GHMP Kinase, C-terminal domain"/>
    <property type="match status" value="1"/>
</dbReference>
<dbReference type="InterPro" id="IPR020568">
    <property type="entry name" value="Ribosomal_Su5_D2-typ_SF"/>
</dbReference>
<dbReference type="Gramene" id="OMERI06G26650.2">
    <property type="protein sequence ID" value="OMERI06G26650.2"/>
    <property type="gene ID" value="OMERI06G26650"/>
</dbReference>
<keyword evidence="5" id="KW-1185">Reference proteome</keyword>
<accession>A0A0E0E606</accession>
<protein>
    <recommendedName>
        <fullName evidence="3">GHMP kinase N-terminal domain-containing protein</fullName>
    </recommendedName>
</protein>